<organism evidence="1">
    <name type="scientific">uncultured Desulfobacterium sp</name>
    <dbReference type="NCBI Taxonomy" id="201089"/>
    <lineage>
        <taxon>Bacteria</taxon>
        <taxon>Pseudomonadati</taxon>
        <taxon>Thermodesulfobacteriota</taxon>
        <taxon>Desulfobacteria</taxon>
        <taxon>Desulfobacterales</taxon>
        <taxon>Desulfobacteriaceae</taxon>
        <taxon>Desulfobacterium</taxon>
        <taxon>environmental samples</taxon>
    </lineage>
</organism>
<name>A0A445N3P8_9BACT</name>
<reference evidence="1" key="1">
    <citation type="submission" date="2018-01" db="EMBL/GenBank/DDBJ databases">
        <authorList>
            <person name="Regsiter A."/>
            <person name="William W."/>
        </authorList>
    </citation>
    <scope>NUCLEOTIDE SEQUENCE</scope>
    <source>
        <strain evidence="1">TRIP AH-1</strain>
    </source>
</reference>
<gene>
    <name evidence="1" type="ORF">PITCH_A890020</name>
</gene>
<accession>A0A445N3P8</accession>
<sequence>MKLKIDNEADALYLTLDESDAVESEEVSPGIIVDYNADNHVVGIEMLYLSKRTPKLDTARLLFEMAPASSPVKSERVELSKS</sequence>
<proteinExistence type="predicted"/>
<dbReference type="InterPro" id="IPR019270">
    <property type="entry name" value="DUF2283"/>
</dbReference>
<evidence type="ECO:0000313" key="1">
    <source>
        <dbReference type="EMBL" id="SPD76311.1"/>
    </source>
</evidence>
<dbReference type="EMBL" id="OJIN01000235">
    <property type="protein sequence ID" value="SPD76311.1"/>
    <property type="molecule type" value="Genomic_DNA"/>
</dbReference>
<dbReference type="Pfam" id="PF10049">
    <property type="entry name" value="DUF2283"/>
    <property type="match status" value="1"/>
</dbReference>
<dbReference type="AlphaFoldDB" id="A0A445N3P8"/>
<protein>
    <recommendedName>
        <fullName evidence="2">DUF2283 domain-containing protein</fullName>
    </recommendedName>
</protein>
<evidence type="ECO:0008006" key="2">
    <source>
        <dbReference type="Google" id="ProtNLM"/>
    </source>
</evidence>